<proteinExistence type="predicted"/>
<name>A0A5B2WIF9_9PSEU</name>
<dbReference type="InterPro" id="IPR011050">
    <property type="entry name" value="Pectin_lyase_fold/virulence"/>
</dbReference>
<evidence type="ECO:0000256" key="1">
    <source>
        <dbReference type="SAM" id="SignalP"/>
    </source>
</evidence>
<evidence type="ECO:0000313" key="2">
    <source>
        <dbReference type="EMBL" id="KAA2250119.1"/>
    </source>
</evidence>
<dbReference type="OrthoDB" id="9808066at2"/>
<dbReference type="Gene3D" id="2.160.20.10">
    <property type="entry name" value="Single-stranded right-handed beta-helix, Pectin lyase-like"/>
    <property type="match status" value="1"/>
</dbReference>
<dbReference type="InterPro" id="IPR012334">
    <property type="entry name" value="Pectin_lyas_fold"/>
</dbReference>
<dbReference type="SUPFAM" id="SSF51126">
    <property type="entry name" value="Pectin lyase-like"/>
    <property type="match status" value="1"/>
</dbReference>
<dbReference type="InterPro" id="IPR006626">
    <property type="entry name" value="PbH1"/>
</dbReference>
<dbReference type="PANTHER" id="PTHR36453:SF1">
    <property type="entry name" value="RIGHT HANDED BETA HELIX DOMAIN-CONTAINING PROTEIN"/>
    <property type="match status" value="1"/>
</dbReference>
<keyword evidence="1" id="KW-0732">Signal</keyword>
<dbReference type="PANTHER" id="PTHR36453">
    <property type="entry name" value="SECRETED PROTEIN-RELATED"/>
    <property type="match status" value="1"/>
</dbReference>
<dbReference type="Gene3D" id="2.60.120.260">
    <property type="entry name" value="Galactose-binding domain-like"/>
    <property type="match status" value="2"/>
</dbReference>
<accession>A0A5B2WIF9</accession>
<evidence type="ECO:0000313" key="3">
    <source>
        <dbReference type="Proteomes" id="UP000323454"/>
    </source>
</evidence>
<feature type="chain" id="PRO_5022969466" evidence="1">
    <location>
        <begin position="33"/>
        <end position="881"/>
    </location>
</feature>
<reference evidence="2 3" key="1">
    <citation type="submission" date="2019-09" db="EMBL/GenBank/DDBJ databases">
        <title>Goodfellowia gen. nov., a new genus of the Pseudonocardineae related to Actinoalloteichus, containing Goodfellowia coeruleoviolacea gen. nov., comb. nov. gen. nov., comb. nov.</title>
        <authorList>
            <person name="Labeda D."/>
        </authorList>
    </citation>
    <scope>NUCLEOTIDE SEQUENCE [LARGE SCALE GENOMIC DNA]</scope>
    <source>
        <strain evidence="2 3">AN110305</strain>
    </source>
</reference>
<keyword evidence="3" id="KW-1185">Reference proteome</keyword>
<dbReference type="AlphaFoldDB" id="A0A5B2WIF9"/>
<comment type="caution">
    <text evidence="2">The sequence shown here is derived from an EMBL/GenBank/DDBJ whole genome shotgun (WGS) entry which is preliminary data.</text>
</comment>
<sequence length="881" mass="91881">MPTAITPPVARLGLLAAAALVAGVLGAAPATAAPSTTLYAAPTGSGTACTWSNPCSLTGARDKVRTLNNAMTGDLTVRLRGGTYRLTDTVKFGPADSGSNGHAVLYQANPGEHPMISGAIRVTGFGVYDQSKGIYRAPVPAGTASRQLFVNGTRAQRARGPLDPGGFQLSGSSFVTADPSYASFTNPSAVEVVRNNAWKQMRCPLASITATGSGGSSLNVNPDCWRNNNTAVPNPSFPLNGAGLPRLDGVSWVENAYQLLTQPGQFYLDGPAGYLYYAPRPGENLASADVELPVLENLVDLSGTPGHLAPVNDTDPAVGYTGSWGYSSGRPYGDFHDDVHYTTTDGDSVSYTFTGTGLDVLGEVNSDEGGIDVYVDGVRTRTVTPTGATRLAQQAVVSIAGLPKGQHTVKLVKTGGQYLVVDGFTVVPDAIAPVHDIRFSGVDFGYTTWNQPSTAGYVDNQAGVLWDPVTQAPIRIPAAVRVHRGSGISFSGGEIAHTGGTGIDLADGTQNSSVTGNWIHDTSGGGVSLGEVDDFYLTDPARMSSGDTISENTIEHVGADYQDAVGIWVGHGRSQVVSHNDVGHTPYSGMSLGWGWGWASTCDLQSKQGLGNPCRHGTIYSGGNQILNNHLHDVMGVLNDGGPIYTLGGQGGGDGSLTSVLAGNVVSGGNHTNNMLYHDEGSSYWNTHDNLVRFGGQDWMGMWTPTIHDITVHDNYSDYAANNINGTNITFAQATVVAGGNWPPAARAIIAAAGVDPAFRRPGCVVDDDDLAIGYTGAWFASGARGYGDLNDNVHATQTNGDAATFSFNGTAISVLGERNSDQGQVEIVLDGVSKGLVDTSSATRQTRQAIYRATGLGGGQHTVQVIKRSGTFATLDGFQC</sequence>
<dbReference type="RefSeq" id="WP_149854937.1">
    <property type="nucleotide sequence ID" value="NZ_VUOB01000093.1"/>
</dbReference>
<protein>
    <submittedName>
        <fullName evidence="2">Uncharacterized protein</fullName>
    </submittedName>
</protein>
<dbReference type="EMBL" id="VUOB01000093">
    <property type="protein sequence ID" value="KAA2250119.1"/>
    <property type="molecule type" value="Genomic_DNA"/>
</dbReference>
<organism evidence="2 3">
    <name type="scientific">Solihabitans fulvus</name>
    <dbReference type="NCBI Taxonomy" id="1892852"/>
    <lineage>
        <taxon>Bacteria</taxon>
        <taxon>Bacillati</taxon>
        <taxon>Actinomycetota</taxon>
        <taxon>Actinomycetes</taxon>
        <taxon>Pseudonocardiales</taxon>
        <taxon>Pseudonocardiaceae</taxon>
        <taxon>Solihabitans</taxon>
    </lineage>
</organism>
<dbReference type="SMART" id="SM00710">
    <property type="entry name" value="PbH1"/>
    <property type="match status" value="5"/>
</dbReference>
<reference evidence="2 3" key="2">
    <citation type="submission" date="2019-09" db="EMBL/GenBank/DDBJ databases">
        <authorList>
            <person name="Jin C."/>
        </authorList>
    </citation>
    <scope>NUCLEOTIDE SEQUENCE [LARGE SCALE GENOMIC DNA]</scope>
    <source>
        <strain evidence="2 3">AN110305</strain>
    </source>
</reference>
<gene>
    <name evidence="2" type="ORF">F0L68_38910</name>
</gene>
<feature type="signal peptide" evidence="1">
    <location>
        <begin position="1"/>
        <end position="32"/>
    </location>
</feature>
<dbReference type="Proteomes" id="UP000323454">
    <property type="component" value="Unassembled WGS sequence"/>
</dbReference>